<feature type="non-terminal residue" evidence="4">
    <location>
        <position position="81"/>
    </location>
</feature>
<name>A0A8S3CFR6_9BILA</name>
<proteinExistence type="predicted"/>
<dbReference type="EMBL" id="CAJOBJ010179530">
    <property type="protein sequence ID" value="CAF4913022.1"/>
    <property type="molecule type" value="Genomic_DNA"/>
</dbReference>
<reference evidence="4" key="1">
    <citation type="submission" date="2021-02" db="EMBL/GenBank/DDBJ databases">
        <authorList>
            <person name="Nowell W R."/>
        </authorList>
    </citation>
    <scope>NUCLEOTIDE SEQUENCE</scope>
</reference>
<organism evidence="4 5">
    <name type="scientific">Rotaria magnacalcarata</name>
    <dbReference type="NCBI Taxonomy" id="392030"/>
    <lineage>
        <taxon>Eukaryota</taxon>
        <taxon>Metazoa</taxon>
        <taxon>Spiralia</taxon>
        <taxon>Gnathifera</taxon>
        <taxon>Rotifera</taxon>
        <taxon>Eurotatoria</taxon>
        <taxon>Bdelloidea</taxon>
        <taxon>Philodinida</taxon>
        <taxon>Philodinidae</taxon>
        <taxon>Rotaria</taxon>
    </lineage>
</organism>
<dbReference type="EMBL" id="CAJOBI010150269">
    <property type="protein sequence ID" value="CAF4808068.1"/>
    <property type="molecule type" value="Genomic_DNA"/>
</dbReference>
<evidence type="ECO:0000313" key="4">
    <source>
        <dbReference type="EMBL" id="CAF4913022.1"/>
    </source>
</evidence>
<dbReference type="Proteomes" id="UP000676336">
    <property type="component" value="Unassembled WGS sequence"/>
</dbReference>
<sequence length="81" mass="9005">AEQRRVRQMVNRLESSAADAKVTKKISTSKPFDDDQIIGPTGSTSLPSVKRVARTENQEYCLTTNGNNDDGAFVFRHKSPH</sequence>
<evidence type="ECO:0000313" key="5">
    <source>
        <dbReference type="Proteomes" id="UP000681720"/>
    </source>
</evidence>
<dbReference type="AlphaFoldDB" id="A0A8S3CFR6"/>
<dbReference type="Proteomes" id="UP000681720">
    <property type="component" value="Unassembled WGS sequence"/>
</dbReference>
<comment type="caution">
    <text evidence="4">The sequence shown here is derived from an EMBL/GenBank/DDBJ whole genome shotgun (WGS) entry which is preliminary data.</text>
</comment>
<evidence type="ECO:0000313" key="2">
    <source>
        <dbReference type="EMBL" id="CAF4523389.1"/>
    </source>
</evidence>
<protein>
    <submittedName>
        <fullName evidence="4">Uncharacterized protein</fullName>
    </submittedName>
</protein>
<dbReference type="Proteomes" id="UP000681967">
    <property type="component" value="Unassembled WGS sequence"/>
</dbReference>
<dbReference type="EMBL" id="CAJOBH010082443">
    <property type="protein sequence ID" value="CAF4523389.1"/>
    <property type="molecule type" value="Genomic_DNA"/>
</dbReference>
<feature type="region of interest" description="Disordered" evidence="1">
    <location>
        <begin position="1"/>
        <end position="48"/>
    </location>
</feature>
<accession>A0A8S3CFR6</accession>
<feature type="non-terminal residue" evidence="4">
    <location>
        <position position="1"/>
    </location>
</feature>
<gene>
    <name evidence="2" type="ORF">BYL167_LOCUS37010</name>
    <name evidence="4" type="ORF">GIL414_LOCUS52418</name>
    <name evidence="3" type="ORF">SMN809_LOCUS47474</name>
</gene>
<evidence type="ECO:0000313" key="3">
    <source>
        <dbReference type="EMBL" id="CAF4808068.1"/>
    </source>
</evidence>
<evidence type="ECO:0000256" key="1">
    <source>
        <dbReference type="SAM" id="MobiDB-lite"/>
    </source>
</evidence>